<accession>S9TGC7</accession>
<protein>
    <submittedName>
        <fullName evidence="1">Uncharacterized protein</fullName>
    </submittedName>
</protein>
<dbReference type="Proteomes" id="UP000015354">
    <property type="component" value="Unassembled WGS sequence"/>
</dbReference>
<name>S9TGC7_9TRYP</name>
<gene>
    <name evidence="1" type="ORF">STCU_12046</name>
</gene>
<keyword evidence="2" id="KW-1185">Reference proteome</keyword>
<evidence type="ECO:0000313" key="1">
    <source>
        <dbReference type="EMBL" id="EPY15413.1"/>
    </source>
</evidence>
<comment type="caution">
    <text evidence="1">The sequence shown here is derived from an EMBL/GenBank/DDBJ whole genome shotgun (WGS) entry which is preliminary data.</text>
</comment>
<evidence type="ECO:0000313" key="2">
    <source>
        <dbReference type="Proteomes" id="UP000015354"/>
    </source>
</evidence>
<dbReference type="EMBL" id="ATMH01012109">
    <property type="protein sequence ID" value="EPY15413.1"/>
    <property type="molecule type" value="Genomic_DNA"/>
</dbReference>
<organism evidence="1 2">
    <name type="scientific">Strigomonas culicis</name>
    <dbReference type="NCBI Taxonomy" id="28005"/>
    <lineage>
        <taxon>Eukaryota</taxon>
        <taxon>Discoba</taxon>
        <taxon>Euglenozoa</taxon>
        <taxon>Kinetoplastea</taxon>
        <taxon>Metakinetoplastina</taxon>
        <taxon>Trypanosomatida</taxon>
        <taxon>Trypanosomatidae</taxon>
        <taxon>Strigomonadinae</taxon>
        <taxon>Strigomonas</taxon>
    </lineage>
</organism>
<dbReference type="AlphaFoldDB" id="S9TGC7"/>
<reference evidence="1 2" key="1">
    <citation type="journal article" date="2013" name="PLoS ONE">
        <title>Predicting the Proteins of Angomonas deanei, Strigomonas culicis and Their Respective Endosymbionts Reveals New Aspects of the Trypanosomatidae Family.</title>
        <authorList>
            <person name="Motta M.C."/>
            <person name="Martins A.C."/>
            <person name="de Souza S.S."/>
            <person name="Catta-Preta C.M."/>
            <person name="Silva R."/>
            <person name="Klein C.C."/>
            <person name="de Almeida L.G."/>
            <person name="de Lima Cunha O."/>
            <person name="Ciapina L.P."/>
            <person name="Brocchi M."/>
            <person name="Colabardini A.C."/>
            <person name="de Araujo Lima B."/>
            <person name="Machado C.R."/>
            <person name="de Almeida Soares C.M."/>
            <person name="Probst C.M."/>
            <person name="de Menezes C.B."/>
            <person name="Thompson C.E."/>
            <person name="Bartholomeu D.C."/>
            <person name="Gradia D.F."/>
            <person name="Pavoni D.P."/>
            <person name="Grisard E.C."/>
            <person name="Fantinatti-Garboggini F."/>
            <person name="Marchini F.K."/>
            <person name="Rodrigues-Luiz G.F."/>
            <person name="Wagner G."/>
            <person name="Goldman G.H."/>
            <person name="Fietto J.L."/>
            <person name="Elias M.C."/>
            <person name="Goldman M.H."/>
            <person name="Sagot M.F."/>
            <person name="Pereira M."/>
            <person name="Stoco P.H."/>
            <person name="de Mendonca-Neto R.P."/>
            <person name="Teixeira S.M."/>
            <person name="Maciel T.E."/>
            <person name="de Oliveira Mendes T.A."/>
            <person name="Urmenyi T.P."/>
            <person name="de Souza W."/>
            <person name="Schenkman S."/>
            <person name="de Vasconcelos A.T."/>
        </authorList>
    </citation>
    <scope>NUCLEOTIDE SEQUENCE [LARGE SCALE GENOMIC DNA]</scope>
</reference>
<proteinExistence type="predicted"/>
<sequence>MAPQIVPNLVHVDLQLQLQAKKCRVERIHVLLKEVRTLRALGHSSSVTRVVAEDLRCFSKESCLQGTMVMNIPVELRLRPQMSYFRGAKTLIAQHSLYADNEKLALPMPTMSTRLMEVSLSIEIRFPTLHVSDTCGIANPVILVGAADPVNRMPPVPVRYDLSTLLPEDEYLAA</sequence>